<evidence type="ECO:0000313" key="3">
    <source>
        <dbReference type="Proteomes" id="UP000663929"/>
    </source>
</evidence>
<keyword evidence="3" id="KW-1185">Reference proteome</keyword>
<evidence type="ECO:0000313" key="2">
    <source>
        <dbReference type="EMBL" id="QTD50913.1"/>
    </source>
</evidence>
<dbReference type="Pfam" id="PF22296">
    <property type="entry name" value="bAvd"/>
    <property type="match status" value="1"/>
</dbReference>
<dbReference type="KEGG" id="scor:J3U87_00460"/>
<dbReference type="InterPro" id="IPR055360">
    <property type="entry name" value="bAvd"/>
</dbReference>
<organism evidence="2 3">
    <name type="scientific">Sulfidibacter corallicola</name>
    <dbReference type="NCBI Taxonomy" id="2818388"/>
    <lineage>
        <taxon>Bacteria</taxon>
        <taxon>Pseudomonadati</taxon>
        <taxon>Acidobacteriota</taxon>
        <taxon>Holophagae</taxon>
        <taxon>Acanthopleuribacterales</taxon>
        <taxon>Acanthopleuribacteraceae</taxon>
        <taxon>Sulfidibacter</taxon>
    </lineage>
</organism>
<dbReference type="CDD" id="cd16376">
    <property type="entry name" value="Avd_like"/>
    <property type="match status" value="1"/>
</dbReference>
<dbReference type="Proteomes" id="UP000663929">
    <property type="component" value="Chromosome"/>
</dbReference>
<sequence>MTYHGELVAQKLGQSSAALLEAITLALKGFDRQENVVEADRALALVRLYLRLALEKQMIDDRQYAYGCRQCDSLGRQLGGWLKSLQAV</sequence>
<dbReference type="InterPro" id="IPR036583">
    <property type="entry name" value="23S_rRNA_IVS_sf"/>
</dbReference>
<reference evidence="2" key="1">
    <citation type="submission" date="2021-03" db="EMBL/GenBank/DDBJ databases">
        <title>Acanthopleuribacteraceae sp. M133.</title>
        <authorList>
            <person name="Wang G."/>
        </authorList>
    </citation>
    <scope>NUCLEOTIDE SEQUENCE</scope>
    <source>
        <strain evidence="2">M133</strain>
    </source>
</reference>
<gene>
    <name evidence="2" type="ORF">J3U87_00460</name>
</gene>
<dbReference type="AlphaFoldDB" id="A0A8A4TMY5"/>
<dbReference type="Gene3D" id="1.20.1440.60">
    <property type="entry name" value="23S rRNA-intervening sequence"/>
    <property type="match status" value="1"/>
</dbReference>
<protein>
    <submittedName>
        <fullName evidence="2">Four helix bundle protein</fullName>
    </submittedName>
</protein>
<dbReference type="EMBL" id="CP071793">
    <property type="protein sequence ID" value="QTD50913.1"/>
    <property type="molecule type" value="Genomic_DNA"/>
</dbReference>
<evidence type="ECO:0000259" key="1">
    <source>
        <dbReference type="Pfam" id="PF22296"/>
    </source>
</evidence>
<proteinExistence type="predicted"/>
<accession>A0A8A4TMY5</accession>
<dbReference type="RefSeq" id="WP_237381052.1">
    <property type="nucleotide sequence ID" value="NZ_CP071793.1"/>
</dbReference>
<feature type="domain" description="bAvd-like" evidence="1">
    <location>
        <begin position="8"/>
        <end position="84"/>
    </location>
</feature>
<name>A0A8A4TMY5_SULCO</name>